<feature type="compositionally biased region" description="Pro residues" evidence="1">
    <location>
        <begin position="20"/>
        <end position="29"/>
    </location>
</feature>
<evidence type="ECO:0000313" key="3">
    <source>
        <dbReference type="Proteomes" id="UP000642748"/>
    </source>
</evidence>
<sequence>MNPPPLTPADLTRIRDARPAGPPPQPAPEPVRVERRVSCRGSLAVARQRIHVGMAHAGRTVTVETSGNTFRVYDGPELLTEVARTTTRPIARFKVRNPNRHASSIRHNDPMPLDEHELWHVLHALDDPDHLERPAGFDNHRARIRFDQLVQRLNVYFDGHCQADGSIQDASLYGRINIPATATATGRPLVASISNFGPLAVLSVDNPGVWSDNEAAQLLHPDDAHHVHTALADLHYIRIPEQPLREPYDGVYDPAILGPSEATWWIRYFDYL</sequence>
<evidence type="ECO:0000256" key="1">
    <source>
        <dbReference type="SAM" id="MobiDB-lite"/>
    </source>
</evidence>
<name>A0A8J3VWG0_9ACTN</name>
<accession>A0A8J3VWG0</accession>
<proteinExistence type="predicted"/>
<dbReference type="EMBL" id="BONZ01000109">
    <property type="protein sequence ID" value="GIH20904.1"/>
    <property type="molecule type" value="Genomic_DNA"/>
</dbReference>
<keyword evidence="3" id="KW-1185">Reference proteome</keyword>
<evidence type="ECO:0000313" key="2">
    <source>
        <dbReference type="EMBL" id="GIH20904.1"/>
    </source>
</evidence>
<dbReference type="AlphaFoldDB" id="A0A8J3VWG0"/>
<organism evidence="2 3">
    <name type="scientific">Rugosimonospora africana</name>
    <dbReference type="NCBI Taxonomy" id="556532"/>
    <lineage>
        <taxon>Bacteria</taxon>
        <taxon>Bacillati</taxon>
        <taxon>Actinomycetota</taxon>
        <taxon>Actinomycetes</taxon>
        <taxon>Micromonosporales</taxon>
        <taxon>Micromonosporaceae</taxon>
        <taxon>Rugosimonospora</taxon>
    </lineage>
</organism>
<gene>
    <name evidence="2" type="ORF">Raf01_90760</name>
</gene>
<comment type="caution">
    <text evidence="2">The sequence shown here is derived from an EMBL/GenBank/DDBJ whole genome shotgun (WGS) entry which is preliminary data.</text>
</comment>
<dbReference type="Proteomes" id="UP000642748">
    <property type="component" value="Unassembled WGS sequence"/>
</dbReference>
<reference evidence="2" key="1">
    <citation type="submission" date="2021-01" db="EMBL/GenBank/DDBJ databases">
        <title>Whole genome shotgun sequence of Rugosimonospora africana NBRC 104875.</title>
        <authorList>
            <person name="Komaki H."/>
            <person name="Tamura T."/>
        </authorList>
    </citation>
    <scope>NUCLEOTIDE SEQUENCE</scope>
    <source>
        <strain evidence="2">NBRC 104875</strain>
    </source>
</reference>
<protein>
    <submittedName>
        <fullName evidence="2">Uncharacterized protein</fullName>
    </submittedName>
</protein>
<feature type="region of interest" description="Disordered" evidence="1">
    <location>
        <begin position="1"/>
        <end position="33"/>
    </location>
</feature>